<dbReference type="Gene3D" id="3.20.20.100">
    <property type="entry name" value="NADP-dependent oxidoreductase domain"/>
    <property type="match status" value="1"/>
</dbReference>
<sequence>MQQRKLGRSGLSCAPLALGAHVLGWTADEATSHRLLDAFIDRGFSLIDTADTYSTWVEGHCGGESEIIIGNWLKASGKREKALIATKVGGAMTGVGKGLSKAHIIRSAEDSLRRLRTDRIDLYQAHFDDTGVAMEETLEAFASLVQSGKARAIGASNFSAPRLAQALETARAQGLPIYSCLQPHYNLVTRGFYEGALQALCVAEDLGVLPFRALEAGFLTGKYRSIADTVGKPRGAPVARILDDRSLDILSELDSAARRLDATPAQVAIAWLMAQPGVSAPIVSVTSLAQLEEIFGATTLALDARSLRRLDLVSA</sequence>
<feature type="domain" description="NADP-dependent oxidoreductase" evidence="1">
    <location>
        <begin position="16"/>
        <end position="311"/>
    </location>
</feature>
<reference evidence="2 3" key="1">
    <citation type="submission" date="2017-02" db="EMBL/GenBank/DDBJ databases">
        <authorList>
            <person name="Peterson S.W."/>
        </authorList>
    </citation>
    <scope>NUCLEOTIDE SEQUENCE [LARGE SCALE GENOMIC DNA]</scope>
    <source>
        <strain evidence="2 3">S285</strain>
    </source>
</reference>
<dbReference type="KEGG" id="mbry:B1812_21160"/>
<gene>
    <name evidence="2" type="ORF">B1812_21160</name>
</gene>
<dbReference type="GO" id="GO:0005829">
    <property type="term" value="C:cytosol"/>
    <property type="evidence" value="ECO:0007669"/>
    <property type="project" value="TreeGrafter"/>
</dbReference>
<dbReference type="SUPFAM" id="SSF51430">
    <property type="entry name" value="NAD(P)-linked oxidoreductase"/>
    <property type="match status" value="1"/>
</dbReference>
<keyword evidence="3" id="KW-1185">Reference proteome</keyword>
<dbReference type="PANTHER" id="PTHR43364:SF6">
    <property type="entry name" value="OXIDOREDUCTASE-RELATED"/>
    <property type="match status" value="1"/>
</dbReference>
<dbReference type="CDD" id="cd19081">
    <property type="entry name" value="AKR_AKR9C1"/>
    <property type="match status" value="1"/>
</dbReference>
<dbReference type="STRING" id="655015.B1812_21160"/>
<dbReference type="PANTHER" id="PTHR43364">
    <property type="entry name" value="NADH-SPECIFIC METHYLGLYOXAL REDUCTASE-RELATED"/>
    <property type="match status" value="1"/>
</dbReference>
<dbReference type="InterPro" id="IPR036812">
    <property type="entry name" value="NAD(P)_OxRdtase_dom_sf"/>
</dbReference>
<dbReference type="AlphaFoldDB" id="A0A1W6N042"/>
<evidence type="ECO:0000259" key="1">
    <source>
        <dbReference type="Pfam" id="PF00248"/>
    </source>
</evidence>
<dbReference type="InterPro" id="IPR023210">
    <property type="entry name" value="NADP_OxRdtase_dom"/>
</dbReference>
<dbReference type="RefSeq" id="WP_085773324.1">
    <property type="nucleotide sequence ID" value="NZ_AP027149.1"/>
</dbReference>
<dbReference type="Pfam" id="PF00248">
    <property type="entry name" value="Aldo_ket_red"/>
    <property type="match status" value="1"/>
</dbReference>
<dbReference type="OrthoDB" id="9773828at2"/>
<name>A0A1W6N042_9HYPH</name>
<accession>A0A1W6N042</accession>
<protein>
    <submittedName>
        <fullName evidence="2">Alcohol dehydrogenase</fullName>
    </submittedName>
</protein>
<dbReference type="InterPro" id="IPR050523">
    <property type="entry name" value="AKR_Detox_Biosynth"/>
</dbReference>
<proteinExistence type="predicted"/>
<evidence type="ECO:0000313" key="3">
    <source>
        <dbReference type="Proteomes" id="UP000193978"/>
    </source>
</evidence>
<dbReference type="Proteomes" id="UP000193978">
    <property type="component" value="Chromosome"/>
</dbReference>
<evidence type="ECO:0000313" key="2">
    <source>
        <dbReference type="EMBL" id="ARN83169.1"/>
    </source>
</evidence>
<dbReference type="EMBL" id="CP019948">
    <property type="protein sequence ID" value="ARN83169.1"/>
    <property type="molecule type" value="Genomic_DNA"/>
</dbReference>
<organism evidence="2 3">
    <name type="scientific">Methylocystis bryophila</name>
    <dbReference type="NCBI Taxonomy" id="655015"/>
    <lineage>
        <taxon>Bacteria</taxon>
        <taxon>Pseudomonadati</taxon>
        <taxon>Pseudomonadota</taxon>
        <taxon>Alphaproteobacteria</taxon>
        <taxon>Hyphomicrobiales</taxon>
        <taxon>Methylocystaceae</taxon>
        <taxon>Methylocystis</taxon>
    </lineage>
</organism>